<feature type="compositionally biased region" description="Polar residues" evidence="1">
    <location>
        <begin position="69"/>
        <end position="93"/>
    </location>
</feature>
<dbReference type="InterPro" id="IPR001680">
    <property type="entry name" value="WD40_rpt"/>
</dbReference>
<dbReference type="FunCoup" id="J4HYI7">
    <property type="interactions" value="102"/>
</dbReference>
<dbReference type="PANTHER" id="PTHR16220:SF0">
    <property type="entry name" value="WD REPEAT-CONTAINING PROTEIN WRAP73"/>
    <property type="match status" value="1"/>
</dbReference>
<dbReference type="GeneID" id="24098813"/>
<dbReference type="EMBL" id="HE797133">
    <property type="protein sequence ID" value="CCM03902.1"/>
    <property type="molecule type" value="Genomic_DNA"/>
</dbReference>
<accession>J4HYI7</accession>
<gene>
    <name evidence="2" type="ORF">FIBRA_06053</name>
</gene>
<name>J4HYI7_9APHY</name>
<dbReference type="AlphaFoldDB" id="J4HYI7"/>
<evidence type="ECO:0000313" key="2">
    <source>
        <dbReference type="EMBL" id="CCM03902.1"/>
    </source>
</evidence>
<feature type="region of interest" description="Disordered" evidence="1">
    <location>
        <begin position="349"/>
        <end position="369"/>
    </location>
</feature>
<protein>
    <submittedName>
        <fullName evidence="2">Uncharacterized protein</fullName>
    </submittedName>
</protein>
<dbReference type="RefSeq" id="XP_012183185.1">
    <property type="nucleotide sequence ID" value="XM_012327795.1"/>
</dbReference>
<dbReference type="GO" id="GO:1990810">
    <property type="term" value="P:microtubule anchoring at mitotic spindle pole body"/>
    <property type="evidence" value="ECO:0007669"/>
    <property type="project" value="TreeGrafter"/>
</dbReference>
<feature type="region of interest" description="Disordered" evidence="1">
    <location>
        <begin position="66"/>
        <end position="93"/>
    </location>
</feature>
<evidence type="ECO:0000256" key="1">
    <source>
        <dbReference type="SAM" id="MobiDB-lite"/>
    </source>
</evidence>
<dbReference type="SMART" id="SM00320">
    <property type="entry name" value="WD40"/>
    <property type="match status" value="3"/>
</dbReference>
<evidence type="ECO:0000313" key="3">
    <source>
        <dbReference type="Proteomes" id="UP000006352"/>
    </source>
</evidence>
<keyword evidence="3" id="KW-1185">Reference proteome</keyword>
<dbReference type="InterPro" id="IPR036322">
    <property type="entry name" value="WD40_repeat_dom_sf"/>
</dbReference>
<dbReference type="GO" id="GO:0005815">
    <property type="term" value="C:microtubule organizing center"/>
    <property type="evidence" value="ECO:0007669"/>
    <property type="project" value="TreeGrafter"/>
</dbReference>
<dbReference type="OrthoDB" id="308690at2759"/>
<dbReference type="InterPro" id="IPR052778">
    <property type="entry name" value="Centrosome-WD_assoc"/>
</dbReference>
<dbReference type="PANTHER" id="PTHR16220">
    <property type="entry name" value="WD REPEAT PROTEIN 8-RELATED"/>
    <property type="match status" value="1"/>
</dbReference>
<dbReference type="STRING" id="599839.J4HYI7"/>
<dbReference type="GO" id="GO:1990811">
    <property type="term" value="C:MWP complex"/>
    <property type="evidence" value="ECO:0007669"/>
    <property type="project" value="TreeGrafter"/>
</dbReference>
<sequence length="536" mass="58648">MDFTEIYKQSSSLVNFSPGTHFILTAIQDRLVVRRADSFQITRSWAMDGTPSATVSALIQPAPTKAGVKTSQTAKSTSRLPAARSSTETGSSSDGWITHIGWSCDSEYVLGACAKRGLVEVFKMRDEDWRARIEAGAEGLLKAEWAPDGRTVVCWSEWGLRVTIWSLVTSTPVYIQYPAHPERGHAFRSDGHYLVLAERHKSRDTLGIYDATAAYRLVRHFPIPTSSIAGLALSPAGNHVALWEGLLECKIYILSLAGDVLGSFAPDRDPGFGVRAVAWHPSGLFLAILGWDDKVHILDSLTYGPVSIVELQSRIPVGTTLWREPDKWLETTHGRGFLSYERVQPPYTLTLPSRDRSRPPPELSSSSKGTAVDEHLAWNTDGTLLLVRYWGAPDVVWLYTFLHTGTTSLSGPSPTARPEDGSSLKPRLRTALVHTSSVAAARWNPVRRGSLAVCTGGGALYLWSDEWVSEGGLRESGGSDGQPEEVAECVGVPAKRFSTNAVRWAPDGRGLILLDRETFCCAFEVEEADDPVVNTT</sequence>
<dbReference type="InterPro" id="IPR015943">
    <property type="entry name" value="WD40/YVTN_repeat-like_dom_sf"/>
</dbReference>
<dbReference type="SUPFAM" id="SSF50978">
    <property type="entry name" value="WD40 repeat-like"/>
    <property type="match status" value="1"/>
</dbReference>
<proteinExistence type="predicted"/>
<dbReference type="HOGENOM" id="CLU_024072_3_1_1"/>
<reference evidence="2 3" key="1">
    <citation type="journal article" date="2012" name="Appl. Environ. Microbiol.">
        <title>Short-read sequencing for genomic analysis of the brown rot fungus Fibroporia radiculosa.</title>
        <authorList>
            <person name="Tang J.D."/>
            <person name="Perkins A.D."/>
            <person name="Sonstegard T.S."/>
            <person name="Schroeder S.G."/>
            <person name="Burgess S.C."/>
            <person name="Diehl S.V."/>
        </authorList>
    </citation>
    <scope>NUCLEOTIDE SEQUENCE [LARGE SCALE GENOMIC DNA]</scope>
    <source>
        <strain evidence="2 3">TFFH 294</strain>
    </source>
</reference>
<dbReference type="InParanoid" id="J4HYI7"/>
<dbReference type="Gene3D" id="2.130.10.10">
    <property type="entry name" value="YVTN repeat-like/Quinoprotein amine dehydrogenase"/>
    <property type="match status" value="2"/>
</dbReference>
<dbReference type="Proteomes" id="UP000006352">
    <property type="component" value="Unassembled WGS sequence"/>
</dbReference>
<organism evidence="2 3">
    <name type="scientific">Fibroporia radiculosa</name>
    <dbReference type="NCBI Taxonomy" id="599839"/>
    <lineage>
        <taxon>Eukaryota</taxon>
        <taxon>Fungi</taxon>
        <taxon>Dikarya</taxon>
        <taxon>Basidiomycota</taxon>
        <taxon>Agaricomycotina</taxon>
        <taxon>Agaricomycetes</taxon>
        <taxon>Polyporales</taxon>
        <taxon>Fibroporiaceae</taxon>
        <taxon>Fibroporia</taxon>
    </lineage>
</organism>